<evidence type="ECO:0000313" key="2">
    <source>
        <dbReference type="EMBL" id="BFF96961.1"/>
    </source>
</evidence>
<protein>
    <submittedName>
        <fullName evidence="2">Uncharacterized protein</fullName>
    </submittedName>
</protein>
<sequence length="68" mass="7830">MTLHVLSIRPDCSLVQSKGIHQCGNRQNQGLAMSSEAFIIPDNDEDQPRHQLRQQQQDEFQDHQTNES</sequence>
<dbReference type="Proteomes" id="UP001500889">
    <property type="component" value="Chromosome J"/>
</dbReference>
<proteinExistence type="predicted"/>
<gene>
    <name evidence="2" type="ORF">DMAD_05471</name>
</gene>
<feature type="region of interest" description="Disordered" evidence="1">
    <location>
        <begin position="42"/>
        <end position="68"/>
    </location>
</feature>
<organism evidence="2 3">
    <name type="scientific">Drosophila madeirensis</name>
    <name type="common">Fruit fly</name>
    <dbReference type="NCBI Taxonomy" id="30013"/>
    <lineage>
        <taxon>Eukaryota</taxon>
        <taxon>Metazoa</taxon>
        <taxon>Ecdysozoa</taxon>
        <taxon>Arthropoda</taxon>
        <taxon>Hexapoda</taxon>
        <taxon>Insecta</taxon>
        <taxon>Pterygota</taxon>
        <taxon>Neoptera</taxon>
        <taxon>Endopterygota</taxon>
        <taxon>Diptera</taxon>
        <taxon>Brachycera</taxon>
        <taxon>Muscomorpha</taxon>
        <taxon>Ephydroidea</taxon>
        <taxon>Drosophilidae</taxon>
        <taxon>Drosophila</taxon>
        <taxon>Sophophora</taxon>
    </lineage>
</organism>
<evidence type="ECO:0000256" key="1">
    <source>
        <dbReference type="SAM" id="MobiDB-lite"/>
    </source>
</evidence>
<evidence type="ECO:0000313" key="3">
    <source>
        <dbReference type="Proteomes" id="UP001500889"/>
    </source>
</evidence>
<dbReference type="AlphaFoldDB" id="A0AAU9FN70"/>
<name>A0AAU9FN70_DROMD</name>
<keyword evidence="3" id="KW-1185">Reference proteome</keyword>
<accession>A0AAU9FN70</accession>
<reference evidence="2 3" key="1">
    <citation type="submission" date="2024-02" db="EMBL/GenBank/DDBJ databases">
        <title>A chromosome-level genome assembly of Drosophila madeirensis, a fruit fly species endemic to Madeira island.</title>
        <authorList>
            <person name="Tomihara K."/>
            <person name="Llopart A."/>
            <person name="Yamamoto D."/>
        </authorList>
    </citation>
    <scope>NUCLEOTIDE SEQUENCE [LARGE SCALE GENOMIC DNA]</scope>
    <source>
        <strain evidence="2 3">RF1</strain>
    </source>
</reference>
<dbReference type="EMBL" id="AP029265">
    <property type="protein sequence ID" value="BFF96961.1"/>
    <property type="molecule type" value="Genomic_DNA"/>
</dbReference>